<proteinExistence type="predicted"/>
<reference evidence="4 5" key="2">
    <citation type="journal article" date="2010" name="BMC Genomics">
        <title>The genome of Geobacter bemidjiensis, exemplar for the subsurface clade of Geobacter species that predominate in Fe(III)-reducing subsurface environments.</title>
        <authorList>
            <person name="Aklujkar M."/>
            <person name="Young N.D."/>
            <person name="Holmes D."/>
            <person name="Chavan M."/>
            <person name="Risso C."/>
            <person name="Kiss H.E."/>
            <person name="Han C.S."/>
            <person name="Land M.L."/>
            <person name="Lovley D.R."/>
        </authorList>
    </citation>
    <scope>NUCLEOTIDE SEQUENCE [LARGE SCALE GENOMIC DNA]</scope>
    <source>
        <strain evidence="5">ATCC BAA-1014 / DSM 16622 / JCM 12645 / Bem</strain>
    </source>
</reference>
<evidence type="ECO:0000256" key="2">
    <source>
        <dbReference type="ARBA" id="ARBA00022679"/>
    </source>
</evidence>
<feature type="domain" description="Histidine-specific methyltransferase SAM-dependent" evidence="3">
    <location>
        <begin position="41"/>
        <end position="342"/>
    </location>
</feature>
<protein>
    <recommendedName>
        <fullName evidence="3">Histidine-specific methyltransferase SAM-dependent domain-containing protein</fullName>
    </recommendedName>
</protein>
<reference evidence="4 5" key="1">
    <citation type="submission" date="2008-07" db="EMBL/GenBank/DDBJ databases">
        <title>Complete sequence of Geobacter bemidjiensis BEM.</title>
        <authorList>
            <consortium name="US DOE Joint Genome Institute"/>
            <person name="Lucas S."/>
            <person name="Copeland A."/>
            <person name="Lapidus A."/>
            <person name="Glavina del Rio T."/>
            <person name="Dalin E."/>
            <person name="Tice H."/>
            <person name="Bruce D."/>
            <person name="Goodwin L."/>
            <person name="Pitluck S."/>
            <person name="Kiss H."/>
            <person name="Brettin T."/>
            <person name="Detter J.C."/>
            <person name="Han C."/>
            <person name="Kuske C.R."/>
            <person name="Schmutz J."/>
            <person name="Larimer F."/>
            <person name="Land M."/>
            <person name="Hauser L."/>
            <person name="Kyrpides N."/>
            <person name="Lykidis A."/>
            <person name="Lovley D."/>
            <person name="Richardson P."/>
        </authorList>
    </citation>
    <scope>NUCLEOTIDE SEQUENCE [LARGE SCALE GENOMIC DNA]</scope>
    <source>
        <strain evidence="5">ATCC BAA-1014 / DSM 16622 / JCM 12645 / Bem</strain>
    </source>
</reference>
<dbReference type="InterPro" id="IPR029063">
    <property type="entry name" value="SAM-dependent_MTases_sf"/>
</dbReference>
<evidence type="ECO:0000313" key="5">
    <source>
        <dbReference type="Proteomes" id="UP000008825"/>
    </source>
</evidence>
<evidence type="ECO:0000256" key="1">
    <source>
        <dbReference type="ARBA" id="ARBA00022603"/>
    </source>
</evidence>
<dbReference type="STRING" id="404380.Gbem_1582"/>
<keyword evidence="2" id="KW-0808">Transferase</keyword>
<evidence type="ECO:0000313" key="4">
    <source>
        <dbReference type="EMBL" id="ACH38600.1"/>
    </source>
</evidence>
<dbReference type="InterPro" id="IPR017804">
    <property type="entry name" value="MeTrfase_EgtD-like"/>
</dbReference>
<gene>
    <name evidence="4" type="ordered locus">Gbem_1582</name>
</gene>
<dbReference type="HOGENOM" id="CLU_049766_1_0_7"/>
<evidence type="ECO:0000259" key="3">
    <source>
        <dbReference type="Pfam" id="PF10017"/>
    </source>
</evidence>
<dbReference type="EMBL" id="CP001124">
    <property type="protein sequence ID" value="ACH38600.1"/>
    <property type="molecule type" value="Genomic_DNA"/>
</dbReference>
<dbReference type="Proteomes" id="UP000008825">
    <property type="component" value="Chromosome"/>
</dbReference>
<dbReference type="AlphaFoldDB" id="B5E8L5"/>
<organism evidence="4 5">
    <name type="scientific">Citrifermentans bemidjiense (strain ATCC BAA-1014 / DSM 16622 / JCM 12645 / Bem)</name>
    <name type="common">Geobacter bemidjiensis</name>
    <dbReference type="NCBI Taxonomy" id="404380"/>
    <lineage>
        <taxon>Bacteria</taxon>
        <taxon>Pseudomonadati</taxon>
        <taxon>Thermodesulfobacteriota</taxon>
        <taxon>Desulfuromonadia</taxon>
        <taxon>Geobacterales</taxon>
        <taxon>Geobacteraceae</taxon>
        <taxon>Citrifermentans</taxon>
    </lineage>
</organism>
<dbReference type="KEGG" id="gbm:Gbem_1582"/>
<dbReference type="OrthoDB" id="5289726at2"/>
<dbReference type="InterPro" id="IPR051128">
    <property type="entry name" value="EgtD_Methyltrsf_superfamily"/>
</dbReference>
<name>B5E8L5_CITBB</name>
<dbReference type="Gene3D" id="3.40.50.150">
    <property type="entry name" value="Vaccinia Virus protein VP39"/>
    <property type="match status" value="1"/>
</dbReference>
<dbReference type="Pfam" id="PF10017">
    <property type="entry name" value="Methyltransf_33"/>
    <property type="match status" value="1"/>
</dbReference>
<dbReference type="InterPro" id="IPR019257">
    <property type="entry name" value="MeTrfase_dom"/>
</dbReference>
<dbReference type="PIRSF" id="PIRSF018005">
    <property type="entry name" value="UCP018005"/>
    <property type="match status" value="1"/>
</dbReference>
<keyword evidence="5" id="KW-1185">Reference proteome</keyword>
<dbReference type="GO" id="GO:0008168">
    <property type="term" value="F:methyltransferase activity"/>
    <property type="evidence" value="ECO:0007669"/>
    <property type="project" value="UniProtKB-KW"/>
</dbReference>
<dbReference type="GO" id="GO:0032259">
    <property type="term" value="P:methylation"/>
    <property type="evidence" value="ECO:0007669"/>
    <property type="project" value="UniProtKB-KW"/>
</dbReference>
<sequence>MDTFFASPEPQICRQLSEASRGRGPRIVRPSAAADPVQDFARSAAAGLASPPRRLESRFLYDAQGSILFDQITAQPEYYLTRTEASILAANAARIRALTGPTNIMELGAGSAAKTDNLLRAWLERSKAVCYFPVDVSLTALLGACKSISARFPAARVIAVNSEYAEAFPLLSQLSPVLVTFLGSSIGNFSRLEMTSFCLALAASMRPGDFLLLGLDLVKRSSVLEAAYNDRAGVTERFTRNIFARMNRELGSAIDLESIEHSARYQAELEQIEIDACFTKRQAFLLQPPGRAITIAEGESVRTEISRKFRLEQVIPELNRCGFGTEQVFSDERRWFALLLLRRLPRYSGQSGRS</sequence>
<keyword evidence="1" id="KW-0489">Methyltransferase</keyword>
<dbReference type="RefSeq" id="WP_012530016.1">
    <property type="nucleotide sequence ID" value="NC_011146.1"/>
</dbReference>
<dbReference type="PANTHER" id="PTHR43397">
    <property type="entry name" value="ERGOTHIONEINE BIOSYNTHESIS PROTEIN 1"/>
    <property type="match status" value="1"/>
</dbReference>
<accession>B5E8L5</accession>
<dbReference type="eggNOG" id="COG4301">
    <property type="taxonomic scope" value="Bacteria"/>
</dbReference>
<dbReference type="PANTHER" id="PTHR43397:SF1">
    <property type="entry name" value="ERGOTHIONEINE BIOSYNTHESIS PROTEIN 1"/>
    <property type="match status" value="1"/>
</dbReference>